<dbReference type="Proteomes" id="UP001224845">
    <property type="component" value="Unassembled WGS sequence"/>
</dbReference>
<protein>
    <recommendedName>
        <fullName evidence="4">DUF1311 domain-containing protein</fullName>
    </recommendedName>
</protein>
<name>A0AAW8E9U2_VARPD</name>
<feature type="chain" id="PRO_5043779187" description="DUF1311 domain-containing protein" evidence="1">
    <location>
        <begin position="26"/>
        <end position="109"/>
    </location>
</feature>
<sequence length="109" mass="11939">MKPDCSRMMLFAAVPLALAASMAAAQPGMDKPASMPLAELKQAYLACDRTATRQMLDMESAARCSFIGEALQDRAFDGSFDRLLAWWRTEKQLAAAVQTAEQPLVREGQ</sequence>
<gene>
    <name evidence="2" type="ORF">J2W39_000783</name>
</gene>
<proteinExistence type="predicted"/>
<evidence type="ECO:0000313" key="2">
    <source>
        <dbReference type="EMBL" id="MDP9969555.1"/>
    </source>
</evidence>
<dbReference type="AlphaFoldDB" id="A0AAW8E9U2"/>
<reference evidence="2" key="1">
    <citation type="submission" date="2023-07" db="EMBL/GenBank/DDBJ databases">
        <title>Sorghum-associated microbial communities from plants grown in Nebraska, USA.</title>
        <authorList>
            <person name="Schachtman D."/>
        </authorList>
    </citation>
    <scope>NUCLEOTIDE SEQUENCE</scope>
    <source>
        <strain evidence="2">DS3315</strain>
    </source>
</reference>
<dbReference type="RefSeq" id="WP_307592378.1">
    <property type="nucleotide sequence ID" value="NZ_CAXUQE020000001.1"/>
</dbReference>
<evidence type="ECO:0008006" key="4">
    <source>
        <dbReference type="Google" id="ProtNLM"/>
    </source>
</evidence>
<evidence type="ECO:0000313" key="3">
    <source>
        <dbReference type="Proteomes" id="UP001224845"/>
    </source>
</evidence>
<comment type="caution">
    <text evidence="2">The sequence shown here is derived from an EMBL/GenBank/DDBJ whole genome shotgun (WGS) entry which is preliminary data.</text>
</comment>
<feature type="signal peptide" evidence="1">
    <location>
        <begin position="1"/>
        <end position="25"/>
    </location>
</feature>
<accession>A0AAW8E9U2</accession>
<organism evidence="2 3">
    <name type="scientific">Variovorax paradoxus</name>
    <dbReference type="NCBI Taxonomy" id="34073"/>
    <lineage>
        <taxon>Bacteria</taxon>
        <taxon>Pseudomonadati</taxon>
        <taxon>Pseudomonadota</taxon>
        <taxon>Betaproteobacteria</taxon>
        <taxon>Burkholderiales</taxon>
        <taxon>Comamonadaceae</taxon>
        <taxon>Variovorax</taxon>
    </lineage>
</organism>
<dbReference type="EMBL" id="JAUSRV010000002">
    <property type="protein sequence ID" value="MDP9969555.1"/>
    <property type="molecule type" value="Genomic_DNA"/>
</dbReference>
<keyword evidence="1" id="KW-0732">Signal</keyword>
<evidence type="ECO:0000256" key="1">
    <source>
        <dbReference type="SAM" id="SignalP"/>
    </source>
</evidence>